<evidence type="ECO:0000256" key="10">
    <source>
        <dbReference type="ARBA" id="ARBA00052324"/>
    </source>
</evidence>
<dbReference type="GO" id="GO:0004439">
    <property type="term" value="F:phosphatidylinositol-4,5-bisphosphate 5-phosphatase activity"/>
    <property type="evidence" value="ECO:0007669"/>
    <property type="project" value="UniProtKB-EC"/>
</dbReference>
<dbReference type="GeneTree" id="ENSGT00940000158199"/>
<reference evidence="19" key="3">
    <citation type="submission" date="2025-09" db="UniProtKB">
        <authorList>
            <consortium name="Ensembl"/>
        </authorList>
    </citation>
    <scope>IDENTIFICATION</scope>
</reference>
<evidence type="ECO:0000256" key="4">
    <source>
        <dbReference type="ARBA" id="ARBA00013044"/>
    </source>
</evidence>
<feature type="domain" description="Inositol polyphosphate-related phosphatase" evidence="18">
    <location>
        <begin position="285"/>
        <end position="587"/>
    </location>
</feature>
<dbReference type="CDD" id="cd09095">
    <property type="entry name" value="INPP5c_INPP5E-like"/>
    <property type="match status" value="1"/>
</dbReference>
<evidence type="ECO:0000256" key="2">
    <source>
        <dbReference type="ARBA" id="ARBA00004344"/>
    </source>
</evidence>
<dbReference type="GO" id="GO:0004445">
    <property type="term" value="F:inositol-polyphosphate 5-phosphatase activity"/>
    <property type="evidence" value="ECO:0007669"/>
    <property type="project" value="InterPro"/>
</dbReference>
<dbReference type="GO" id="GO:0032580">
    <property type="term" value="C:Golgi cisterna membrane"/>
    <property type="evidence" value="ECO:0007669"/>
    <property type="project" value="UniProtKB-SubCell"/>
</dbReference>
<dbReference type="GO" id="GO:0046856">
    <property type="term" value="P:phosphatidylinositol dephosphorylation"/>
    <property type="evidence" value="ECO:0007669"/>
    <property type="project" value="InterPro"/>
</dbReference>
<organism evidence="19 20">
    <name type="scientific">Cynoglossus semilaevis</name>
    <name type="common">Tongue sole</name>
    <dbReference type="NCBI Taxonomy" id="244447"/>
    <lineage>
        <taxon>Eukaryota</taxon>
        <taxon>Metazoa</taxon>
        <taxon>Chordata</taxon>
        <taxon>Craniata</taxon>
        <taxon>Vertebrata</taxon>
        <taxon>Euteleostomi</taxon>
        <taxon>Actinopterygii</taxon>
        <taxon>Neopterygii</taxon>
        <taxon>Teleostei</taxon>
        <taxon>Neoteleostei</taxon>
        <taxon>Acanthomorphata</taxon>
        <taxon>Carangaria</taxon>
        <taxon>Pleuronectiformes</taxon>
        <taxon>Pleuronectoidei</taxon>
        <taxon>Cynoglossidae</taxon>
        <taxon>Cynoglossinae</taxon>
        <taxon>Cynoglossus</taxon>
    </lineage>
</organism>
<dbReference type="SUPFAM" id="SSF56219">
    <property type="entry name" value="DNase I-like"/>
    <property type="match status" value="1"/>
</dbReference>
<evidence type="ECO:0000256" key="6">
    <source>
        <dbReference type="ARBA" id="ARBA00023098"/>
    </source>
</evidence>
<dbReference type="Pfam" id="PF22669">
    <property type="entry name" value="Exo_endo_phos2"/>
    <property type="match status" value="1"/>
</dbReference>
<keyword evidence="7" id="KW-0966">Cell projection</keyword>
<dbReference type="AlphaFoldDB" id="A0A3P8VEE4"/>
<comment type="catalytic activity">
    <reaction evidence="9">
        <text>a 1,2-diacyl-sn-glycero-3-phospho-(1D-myo-inositol-4,5-bisphosphate) + H2O = a 1,2-diacyl-sn-glycero-3-phospho-(1D-myo-inositol 4-phosphate) + phosphate</text>
        <dbReference type="Rhea" id="RHEA:22764"/>
        <dbReference type="ChEBI" id="CHEBI:15377"/>
        <dbReference type="ChEBI" id="CHEBI:43474"/>
        <dbReference type="ChEBI" id="CHEBI:58178"/>
        <dbReference type="ChEBI" id="CHEBI:58456"/>
        <dbReference type="EC" id="3.1.3.36"/>
    </reaction>
    <physiologicalReaction direction="left-to-right" evidence="9">
        <dbReference type="Rhea" id="RHEA:22765"/>
    </physiologicalReaction>
</comment>
<proteinExistence type="predicted"/>
<protein>
    <recommendedName>
        <fullName evidence="12">Phosphatidylinositol polyphosphate 5-phosphatase type IV</fullName>
        <ecNumber evidence="4">3.1.3.36</ecNumber>
        <ecNumber evidence="3">3.1.3.86</ecNumber>
    </recommendedName>
    <alternativeName>
        <fullName evidence="15">72 kDa inositol polyphosphate 5-phosphatase</fullName>
    </alternativeName>
    <alternativeName>
        <fullName evidence="14">Inositol polyphosphate-5-phosphatase E</fullName>
    </alternativeName>
    <alternativeName>
        <fullName evidence="13">Phosphatidylinositol 4,5-bisphosphate 5-phosphatase</fullName>
    </alternativeName>
    <alternativeName>
        <fullName evidence="16">Phosphatidylinositol-3,4,5-trisphosphate 5-phosphatase</fullName>
    </alternativeName>
</protein>
<keyword evidence="5" id="KW-0378">Hydrolase</keyword>
<comment type="catalytic activity">
    <reaction evidence="10">
        <text>a 1,2-diacyl-sn-glycero-3-phospho-(1D-myo-inositol-3,5-bisphosphate) + H2O = a 1,2-diacyl-sn-glycero-3-phospho-(1D-myo-inositol-3-phosphate) + phosphate</text>
        <dbReference type="Rhea" id="RHEA:32955"/>
        <dbReference type="ChEBI" id="CHEBI:15377"/>
        <dbReference type="ChEBI" id="CHEBI:43474"/>
        <dbReference type="ChEBI" id="CHEBI:57923"/>
        <dbReference type="ChEBI" id="CHEBI:58088"/>
    </reaction>
    <physiologicalReaction direction="left-to-right" evidence="10">
        <dbReference type="Rhea" id="RHEA:32956"/>
    </physiologicalReaction>
</comment>
<dbReference type="InterPro" id="IPR042478">
    <property type="entry name" value="INPP5E"/>
</dbReference>
<evidence type="ECO:0000256" key="12">
    <source>
        <dbReference type="ARBA" id="ARBA00068933"/>
    </source>
</evidence>
<keyword evidence="6" id="KW-0443">Lipid metabolism</keyword>
<reference evidence="19 20" key="1">
    <citation type="journal article" date="2014" name="Nat. Genet.">
        <title>Whole-genome sequence of a flatfish provides insights into ZW sex chromosome evolution and adaptation to a benthic lifestyle.</title>
        <authorList>
            <person name="Chen S."/>
            <person name="Zhang G."/>
            <person name="Shao C."/>
            <person name="Huang Q."/>
            <person name="Liu G."/>
            <person name="Zhang P."/>
            <person name="Song W."/>
            <person name="An N."/>
            <person name="Chalopin D."/>
            <person name="Volff J.N."/>
            <person name="Hong Y."/>
            <person name="Li Q."/>
            <person name="Sha Z."/>
            <person name="Zhou H."/>
            <person name="Xie M."/>
            <person name="Yu Q."/>
            <person name="Liu Y."/>
            <person name="Xiang H."/>
            <person name="Wang N."/>
            <person name="Wu K."/>
            <person name="Yang C."/>
            <person name="Zhou Q."/>
            <person name="Liao X."/>
            <person name="Yang L."/>
            <person name="Hu Q."/>
            <person name="Zhang J."/>
            <person name="Meng L."/>
            <person name="Jin L."/>
            <person name="Tian Y."/>
            <person name="Lian J."/>
            <person name="Yang J."/>
            <person name="Miao G."/>
            <person name="Liu S."/>
            <person name="Liang Z."/>
            <person name="Yan F."/>
            <person name="Li Y."/>
            <person name="Sun B."/>
            <person name="Zhang H."/>
            <person name="Zhang J."/>
            <person name="Zhu Y."/>
            <person name="Du M."/>
            <person name="Zhao Y."/>
            <person name="Schartl M."/>
            <person name="Tang Q."/>
            <person name="Wang J."/>
        </authorList>
    </citation>
    <scope>NUCLEOTIDE SEQUENCE</scope>
</reference>
<comment type="subcellular location">
    <subcellularLocation>
        <location evidence="1">Cell projection</location>
        <location evidence="1">Cilium</location>
    </subcellularLocation>
    <subcellularLocation>
        <location evidence="2">Golgi apparatus</location>
        <location evidence="2">Golgi stack membrane</location>
        <topology evidence="2">Peripheral membrane protein</topology>
        <orientation evidence="2">Cytoplasmic side</orientation>
    </subcellularLocation>
</comment>
<keyword evidence="20" id="KW-1185">Reference proteome</keyword>
<dbReference type="GO" id="GO:0034485">
    <property type="term" value="F:phosphatidylinositol-3,4,5-trisphosphate 5-phosphatase activity"/>
    <property type="evidence" value="ECO:0007669"/>
    <property type="project" value="UniProtKB-EC"/>
</dbReference>
<reference evidence="19" key="2">
    <citation type="submission" date="2025-08" db="UniProtKB">
        <authorList>
            <consortium name="Ensembl"/>
        </authorList>
    </citation>
    <scope>IDENTIFICATION</scope>
</reference>
<dbReference type="PANTHER" id="PTHR46625:SF1">
    <property type="entry name" value="PHOSPHATIDYLINOSITOL POLYPHOSPHATE 5-PHOSPHATASE TYPE IV"/>
    <property type="match status" value="1"/>
</dbReference>
<evidence type="ECO:0000259" key="18">
    <source>
        <dbReference type="SMART" id="SM00128"/>
    </source>
</evidence>
<dbReference type="Ensembl" id="ENSCSET00000010959.1">
    <property type="protein sequence ID" value="ENSCSEP00000010830.1"/>
    <property type="gene ID" value="ENSCSEG00000006938.1"/>
</dbReference>
<feature type="region of interest" description="Disordered" evidence="17">
    <location>
        <begin position="1"/>
        <end position="34"/>
    </location>
</feature>
<dbReference type="RefSeq" id="XP_008334547.1">
    <property type="nucleotide sequence ID" value="XM_008336325.3"/>
</dbReference>
<evidence type="ECO:0000256" key="13">
    <source>
        <dbReference type="ARBA" id="ARBA00075837"/>
    </source>
</evidence>
<dbReference type="OMA" id="HADYKLR"/>
<evidence type="ECO:0000256" key="15">
    <source>
        <dbReference type="ARBA" id="ARBA00080252"/>
    </source>
</evidence>
<dbReference type="InterPro" id="IPR000300">
    <property type="entry name" value="IPPc"/>
</dbReference>
<evidence type="ECO:0000313" key="19">
    <source>
        <dbReference type="Ensembl" id="ENSCSEP00000010830.1"/>
    </source>
</evidence>
<dbReference type="GO" id="GO:0005634">
    <property type="term" value="C:nucleus"/>
    <property type="evidence" value="ECO:0007669"/>
    <property type="project" value="TreeGrafter"/>
</dbReference>
<comment type="catalytic activity">
    <reaction evidence="8">
        <text>a 1,2-diacyl-sn-glycero-3-phospho-(1D-myo-inositol-3,4,5-trisphosphate) + H2O = a 1,2-diacyl-sn-glycero-3-phospho-(1D-myo-inositol-3,4-bisphosphate) + phosphate</text>
        <dbReference type="Rhea" id="RHEA:25528"/>
        <dbReference type="ChEBI" id="CHEBI:15377"/>
        <dbReference type="ChEBI" id="CHEBI:43474"/>
        <dbReference type="ChEBI" id="CHEBI:57658"/>
        <dbReference type="ChEBI" id="CHEBI:57836"/>
        <dbReference type="EC" id="3.1.3.86"/>
    </reaction>
    <physiologicalReaction direction="left-to-right" evidence="8">
        <dbReference type="Rhea" id="RHEA:25529"/>
    </physiologicalReaction>
</comment>
<evidence type="ECO:0000313" key="20">
    <source>
        <dbReference type="Proteomes" id="UP000265120"/>
    </source>
</evidence>
<dbReference type="GO" id="GO:0005930">
    <property type="term" value="C:axoneme"/>
    <property type="evidence" value="ECO:0007669"/>
    <property type="project" value="TreeGrafter"/>
</dbReference>
<evidence type="ECO:0000256" key="17">
    <source>
        <dbReference type="SAM" id="MobiDB-lite"/>
    </source>
</evidence>
<evidence type="ECO:0000256" key="1">
    <source>
        <dbReference type="ARBA" id="ARBA00004138"/>
    </source>
</evidence>
<evidence type="ECO:0000256" key="11">
    <source>
        <dbReference type="ARBA" id="ARBA00061856"/>
    </source>
</evidence>
<feature type="region of interest" description="Disordered" evidence="17">
    <location>
        <begin position="120"/>
        <end position="162"/>
    </location>
</feature>
<sequence>MTANGEDGSLHLDSVVKDSRPLKTSLVDGKPGKEHYVAQQKTLTNGTDATVYKPLPPLLPRLSKSSRSSSLEETVRNRRLRNSQESLSDRADTGSSTDSLKEEMMVSALGAVVSATATISNQDSSVRPLSAASTRQSAFRNRGSSLSEVGRRPRSQQSDLTEHGMRISKLCLSPVRASVPLPALEKSFVSATIKAAKRIDRDCLDYAVLAREKLGERLHRNLSDSRLLENMGSDNASVNSLRSTYSVLSPIRPQDVRNRSFLEGSLMGSGALLGAEELDRYFPDRKLSIYIVTWNMQGEKGLPVNLDDLLLPTDSDTAQDFYIIGVQEGCPDRREWETRLQETLGPYYVMLYGSSHGVLYLTVFVRRDLIWFCSEVEHATVTTRIISQIKTKGAVGVTFTFFGTSFLFITSHFTSGDAKVYERILDYNKIIEALALPKSLPDTNPYRSTPSDVTTRFDQVFWFGDFNFRLSKERSDVDAMMKRTEGGDMSVLLEHDQLSIELKDGSIFKGFQEASIHFFPTYKFDIGCDIYDTTSKQRTPSYTDRILFRNRQADDIQVVKYTSCSSIKTSDHRPVIGVFHVKLRPGRDNIPLGAGQFDRALYLEGIRRRITRELKRREAMKNQSNSSICSIS</sequence>
<dbReference type="InParanoid" id="A0A3P8VEE4"/>
<evidence type="ECO:0000256" key="3">
    <source>
        <dbReference type="ARBA" id="ARBA00012981"/>
    </source>
</evidence>
<dbReference type="InterPro" id="IPR036691">
    <property type="entry name" value="Endo/exonu/phosph_ase_sf"/>
</dbReference>
<feature type="compositionally biased region" description="Basic and acidic residues" evidence="17">
    <location>
        <begin position="8"/>
        <end position="21"/>
    </location>
</feature>
<dbReference type="PANTHER" id="PTHR46625">
    <property type="entry name" value="72 KDA INOSITOL POLYPHOSPHATE 5-PHOSPHATASE"/>
    <property type="match status" value="1"/>
</dbReference>
<evidence type="ECO:0000256" key="14">
    <source>
        <dbReference type="ARBA" id="ARBA00079915"/>
    </source>
</evidence>
<dbReference type="FunFam" id="3.60.10.10:FF:000039">
    <property type="entry name" value="72 kDa inositol polyphosphate 5-phosphatase"/>
    <property type="match status" value="1"/>
</dbReference>
<accession>A0A3P8VEE4</accession>
<evidence type="ECO:0000256" key="9">
    <source>
        <dbReference type="ARBA" id="ARBA00050516"/>
    </source>
</evidence>
<evidence type="ECO:0000256" key="5">
    <source>
        <dbReference type="ARBA" id="ARBA00022801"/>
    </source>
</evidence>
<evidence type="ECO:0000256" key="8">
    <source>
        <dbReference type="ARBA" id="ARBA00023377"/>
    </source>
</evidence>
<feature type="compositionally biased region" description="Low complexity" evidence="17">
    <location>
        <begin position="60"/>
        <end position="71"/>
    </location>
</feature>
<dbReference type="EC" id="3.1.3.86" evidence="3"/>
<dbReference type="STRING" id="244447.ENSCSEP00000010830"/>
<dbReference type="EC" id="3.1.3.36" evidence="4"/>
<dbReference type="GeneID" id="103397902"/>
<feature type="region of interest" description="Disordered" evidence="17">
    <location>
        <begin position="47"/>
        <end position="99"/>
    </location>
</feature>
<dbReference type="Gene3D" id="3.60.10.10">
    <property type="entry name" value="Endonuclease/exonuclease/phosphatase"/>
    <property type="match status" value="1"/>
</dbReference>
<dbReference type="KEGG" id="csem:103397902"/>
<evidence type="ECO:0000256" key="7">
    <source>
        <dbReference type="ARBA" id="ARBA00023273"/>
    </source>
</evidence>
<dbReference type="OrthoDB" id="2248459at2759"/>
<dbReference type="SMART" id="SM00128">
    <property type="entry name" value="IPPc"/>
    <property type="match status" value="1"/>
</dbReference>
<feature type="compositionally biased region" description="Polar residues" evidence="17">
    <location>
        <begin position="120"/>
        <end position="147"/>
    </location>
</feature>
<name>A0A3P8VEE4_CYNSE</name>
<comment type="subunit">
    <text evidence="11">Interacts (when prenylated) with PDE6D; this is important for normal location in cilia.</text>
</comment>
<dbReference type="Proteomes" id="UP000265120">
    <property type="component" value="Chromosome Z"/>
</dbReference>
<evidence type="ECO:0000256" key="16">
    <source>
        <dbReference type="ARBA" id="ARBA00083336"/>
    </source>
</evidence>